<dbReference type="Proteomes" id="UP001497382">
    <property type="component" value="Unassembled WGS sequence"/>
</dbReference>
<evidence type="ECO:0000313" key="2">
    <source>
        <dbReference type="Proteomes" id="UP001497382"/>
    </source>
</evidence>
<dbReference type="EMBL" id="CAXIEN010000057">
    <property type="protein sequence ID" value="CAL1271815.1"/>
    <property type="molecule type" value="Genomic_DNA"/>
</dbReference>
<comment type="caution">
    <text evidence="1">The sequence shown here is derived from an EMBL/GenBank/DDBJ whole genome shotgun (WGS) entry which is preliminary data.</text>
</comment>
<feature type="non-terminal residue" evidence="1">
    <location>
        <position position="1"/>
    </location>
</feature>
<gene>
    <name evidence="1" type="ORF">LARSCL_LOCUS6030</name>
</gene>
<organism evidence="1 2">
    <name type="scientific">Larinioides sclopetarius</name>
    <dbReference type="NCBI Taxonomy" id="280406"/>
    <lineage>
        <taxon>Eukaryota</taxon>
        <taxon>Metazoa</taxon>
        <taxon>Ecdysozoa</taxon>
        <taxon>Arthropoda</taxon>
        <taxon>Chelicerata</taxon>
        <taxon>Arachnida</taxon>
        <taxon>Araneae</taxon>
        <taxon>Araneomorphae</taxon>
        <taxon>Entelegynae</taxon>
        <taxon>Araneoidea</taxon>
        <taxon>Araneidae</taxon>
        <taxon>Larinioides</taxon>
    </lineage>
</organism>
<reference evidence="1 2" key="1">
    <citation type="submission" date="2024-04" db="EMBL/GenBank/DDBJ databases">
        <authorList>
            <person name="Rising A."/>
            <person name="Reimegard J."/>
            <person name="Sonavane S."/>
            <person name="Akerstrom W."/>
            <person name="Nylinder S."/>
            <person name="Hedman E."/>
            <person name="Kallberg Y."/>
        </authorList>
    </citation>
    <scope>NUCLEOTIDE SEQUENCE [LARGE SCALE GENOMIC DNA]</scope>
</reference>
<sequence length="56" mass="6258">YCHKGKFLASASVNSALQDVACKITCTGMYCPYSHRAQKPFWTGMPNFAFLRPVLT</sequence>
<name>A0AAV1ZJK0_9ARAC</name>
<keyword evidence="2" id="KW-1185">Reference proteome</keyword>
<evidence type="ECO:0000313" key="1">
    <source>
        <dbReference type="EMBL" id="CAL1271815.1"/>
    </source>
</evidence>
<accession>A0AAV1ZJK0</accession>
<dbReference type="AlphaFoldDB" id="A0AAV1ZJK0"/>
<proteinExistence type="predicted"/>
<protein>
    <submittedName>
        <fullName evidence="1">Uncharacterized protein</fullName>
    </submittedName>
</protein>